<dbReference type="AlphaFoldDB" id="A7VPN5"/>
<accession>A7VPN5</accession>
<gene>
    <name evidence="1" type="ORF">CLOLEP_00511</name>
</gene>
<reference evidence="1 2" key="1">
    <citation type="submission" date="2007-08" db="EMBL/GenBank/DDBJ databases">
        <title>Draft genome sequence of Clostridium leptum (DSM 753).</title>
        <authorList>
            <person name="Sudarsanam P."/>
            <person name="Ley R."/>
            <person name="Guruge J."/>
            <person name="Turnbaugh P.J."/>
            <person name="Mahowald M."/>
            <person name="Liep D."/>
            <person name="Gordon J."/>
        </authorList>
    </citation>
    <scope>NUCLEOTIDE SEQUENCE [LARGE SCALE GENOMIC DNA]</scope>
    <source>
        <strain evidence="1 2">DSM 753</strain>
    </source>
</reference>
<proteinExistence type="predicted"/>
<dbReference type="Proteomes" id="UP000003490">
    <property type="component" value="Unassembled WGS sequence"/>
</dbReference>
<protein>
    <submittedName>
        <fullName evidence="1">Uncharacterized protein</fullName>
    </submittedName>
</protein>
<dbReference type="EMBL" id="ABCB02000013">
    <property type="protein sequence ID" value="EDO62697.1"/>
    <property type="molecule type" value="Genomic_DNA"/>
</dbReference>
<sequence>MVYKKITKYLLNYFHKLAMIEISKKKAVSLAYPGRKTSRFS</sequence>
<evidence type="ECO:0000313" key="1">
    <source>
        <dbReference type="EMBL" id="EDO62697.1"/>
    </source>
</evidence>
<organism evidence="1 2">
    <name type="scientific">[Clostridium] leptum DSM 753</name>
    <dbReference type="NCBI Taxonomy" id="428125"/>
    <lineage>
        <taxon>Bacteria</taxon>
        <taxon>Bacillati</taxon>
        <taxon>Bacillota</taxon>
        <taxon>Clostridia</taxon>
        <taxon>Eubacteriales</taxon>
        <taxon>Oscillospiraceae</taxon>
        <taxon>Oscillospiraceae incertae sedis</taxon>
    </lineage>
</organism>
<reference evidence="1 2" key="2">
    <citation type="submission" date="2007-08" db="EMBL/GenBank/DDBJ databases">
        <authorList>
            <person name="Fulton L."/>
            <person name="Clifton S."/>
            <person name="Fulton B."/>
            <person name="Xu J."/>
            <person name="Minx P."/>
            <person name="Pepin K.H."/>
            <person name="Johnson M."/>
            <person name="Thiruvilangam P."/>
            <person name="Bhonagiri V."/>
            <person name="Nash W.E."/>
            <person name="Wang C."/>
            <person name="Mardis E.R."/>
            <person name="Wilson R.K."/>
        </authorList>
    </citation>
    <scope>NUCLEOTIDE SEQUENCE [LARGE SCALE GENOMIC DNA]</scope>
    <source>
        <strain evidence="1 2">DSM 753</strain>
    </source>
</reference>
<evidence type="ECO:0000313" key="2">
    <source>
        <dbReference type="Proteomes" id="UP000003490"/>
    </source>
</evidence>
<comment type="caution">
    <text evidence="1">The sequence shown here is derived from an EMBL/GenBank/DDBJ whole genome shotgun (WGS) entry which is preliminary data.</text>
</comment>
<dbReference type="HOGENOM" id="CLU_3268052_0_0_9"/>
<name>A7VPN5_9FIRM</name>